<evidence type="ECO:0000313" key="2">
    <source>
        <dbReference type="Proteomes" id="UP000245591"/>
    </source>
</evidence>
<organism evidence="1 2">
    <name type="scientific">Smittium angustum</name>
    <dbReference type="NCBI Taxonomy" id="133377"/>
    <lineage>
        <taxon>Eukaryota</taxon>
        <taxon>Fungi</taxon>
        <taxon>Fungi incertae sedis</taxon>
        <taxon>Zoopagomycota</taxon>
        <taxon>Kickxellomycotina</taxon>
        <taxon>Harpellomycetes</taxon>
        <taxon>Harpellales</taxon>
        <taxon>Legeriomycetaceae</taxon>
        <taxon>Smittium</taxon>
    </lineage>
</organism>
<dbReference type="EMBL" id="MBFU01000343">
    <property type="protein sequence ID" value="PWA00305.1"/>
    <property type="molecule type" value="Genomic_DNA"/>
</dbReference>
<accession>A0A2U1J5I3</accession>
<dbReference type="Proteomes" id="UP000245591">
    <property type="component" value="Unassembled WGS sequence"/>
</dbReference>
<keyword evidence="2" id="KW-1185">Reference proteome</keyword>
<proteinExistence type="predicted"/>
<dbReference type="AlphaFoldDB" id="A0A2U1J5I3"/>
<comment type="caution">
    <text evidence="1">The sequence shown here is derived from an EMBL/GenBank/DDBJ whole genome shotgun (WGS) entry which is preliminary data.</text>
</comment>
<evidence type="ECO:0000313" key="1">
    <source>
        <dbReference type="EMBL" id="PWA00305.1"/>
    </source>
</evidence>
<reference evidence="1 2" key="1">
    <citation type="journal article" date="2018" name="MBio">
        <title>Comparative Genomics Reveals the Core Gene Toolbox for the Fungus-Insect Symbiosis.</title>
        <authorList>
            <person name="Wang Y."/>
            <person name="Stata M."/>
            <person name="Wang W."/>
            <person name="Stajich J.E."/>
            <person name="White M.M."/>
            <person name="Moncalvo J.M."/>
        </authorList>
    </citation>
    <scope>NUCLEOTIDE SEQUENCE [LARGE SCALE GENOMIC DNA]</scope>
    <source>
        <strain evidence="1 2">AUS-126-30</strain>
    </source>
</reference>
<protein>
    <submittedName>
        <fullName evidence="1">Uncharacterized protein</fullName>
    </submittedName>
</protein>
<name>A0A2U1J5I3_SMIAN</name>
<gene>
    <name evidence="1" type="ORF">BB558_003641</name>
</gene>
<sequence>MNKEGVSLLANIGSQIGVSASIAEGLAGGLTQVVATNMLRRPSSNISKDIDINDPFFVDSPYENMK</sequence>